<dbReference type="InterPro" id="IPR014745">
    <property type="entry name" value="MHC_II_a/b_N"/>
</dbReference>
<dbReference type="Pfam" id="PF00969">
    <property type="entry name" value="MHC_II_beta"/>
    <property type="match status" value="1"/>
</dbReference>
<evidence type="ECO:0000313" key="3">
    <source>
        <dbReference type="EMBL" id="KAJ7426317.1"/>
    </source>
</evidence>
<dbReference type="Gene3D" id="3.10.320.10">
    <property type="entry name" value="Class II Histocompatibility Antigen, M Beta Chain, Chain B, domain 1"/>
    <property type="match status" value="1"/>
</dbReference>
<name>A0ABQ9DVW2_9PASS</name>
<comment type="caution">
    <text evidence="3">The sequence shown here is derived from an EMBL/GenBank/DDBJ whole genome shotgun (WGS) entry which is preliminary data.</text>
</comment>
<dbReference type="Proteomes" id="UP001145742">
    <property type="component" value="Unassembled WGS sequence"/>
</dbReference>
<reference evidence="3" key="1">
    <citation type="submission" date="2019-10" db="EMBL/GenBank/DDBJ databases">
        <authorList>
            <person name="Soares A.E.R."/>
            <person name="Aleixo A."/>
            <person name="Schneider P."/>
            <person name="Miyaki C.Y."/>
            <person name="Schneider M.P."/>
            <person name="Mello C."/>
            <person name="Vasconcelos A.T.R."/>
        </authorList>
    </citation>
    <scope>NUCLEOTIDE SEQUENCE</scope>
    <source>
        <tissue evidence="3">Muscle</tissue>
    </source>
</reference>
<accession>A0ABQ9DVW2</accession>
<organism evidence="3 4">
    <name type="scientific">Willisornis vidua</name>
    <name type="common">Xingu scale-backed antbird</name>
    <dbReference type="NCBI Taxonomy" id="1566151"/>
    <lineage>
        <taxon>Eukaryota</taxon>
        <taxon>Metazoa</taxon>
        <taxon>Chordata</taxon>
        <taxon>Craniata</taxon>
        <taxon>Vertebrata</taxon>
        <taxon>Euteleostomi</taxon>
        <taxon>Archelosauria</taxon>
        <taxon>Archosauria</taxon>
        <taxon>Dinosauria</taxon>
        <taxon>Saurischia</taxon>
        <taxon>Theropoda</taxon>
        <taxon>Coelurosauria</taxon>
        <taxon>Aves</taxon>
        <taxon>Neognathae</taxon>
        <taxon>Neoaves</taxon>
        <taxon>Telluraves</taxon>
        <taxon>Australaves</taxon>
        <taxon>Passeriformes</taxon>
        <taxon>Thamnophilidae</taxon>
        <taxon>Willisornis</taxon>
    </lineage>
</organism>
<evidence type="ECO:0000259" key="2">
    <source>
        <dbReference type="Pfam" id="PF00969"/>
    </source>
</evidence>
<dbReference type="EMBL" id="WHWB01032241">
    <property type="protein sequence ID" value="KAJ7426317.1"/>
    <property type="molecule type" value="Genomic_DNA"/>
</dbReference>
<feature type="domain" description="MHC class II beta chain N-terminal" evidence="2">
    <location>
        <begin position="11"/>
        <end position="51"/>
    </location>
</feature>
<gene>
    <name evidence="3" type="ORF">WISP_17078</name>
</gene>
<keyword evidence="4" id="KW-1185">Reference proteome</keyword>
<protein>
    <recommendedName>
        <fullName evidence="2">MHC class II beta chain N-terminal domain-containing protein</fullName>
    </recommendedName>
</protein>
<dbReference type="InterPro" id="IPR011162">
    <property type="entry name" value="MHC_I/II-like_Ag-recog"/>
</dbReference>
<proteinExistence type="predicted"/>
<sequence length="122" mass="14135">MDFYRAEVQRFGDFVGDTPYGEFRARYLNSQPEWLENRRAQVDTCRDNYEELTPFLVNGRGVPPQSIPVEIHPSPSQCPHTRQYRPHQPIIVRCSDDSSVARQTRSSKCHQQFSGYQSLGSQ</sequence>
<keyword evidence="1" id="KW-0325">Glycoprotein</keyword>
<dbReference type="InterPro" id="IPR000353">
    <property type="entry name" value="MHC_II_b_N"/>
</dbReference>
<evidence type="ECO:0000313" key="4">
    <source>
        <dbReference type="Proteomes" id="UP001145742"/>
    </source>
</evidence>
<evidence type="ECO:0000256" key="1">
    <source>
        <dbReference type="ARBA" id="ARBA00023180"/>
    </source>
</evidence>
<dbReference type="SUPFAM" id="SSF54452">
    <property type="entry name" value="MHC antigen-recognition domain"/>
    <property type="match status" value="1"/>
</dbReference>